<keyword evidence="2" id="KW-1185">Reference proteome</keyword>
<dbReference type="EMBL" id="CAJVQB010001325">
    <property type="protein sequence ID" value="CAG8531070.1"/>
    <property type="molecule type" value="Genomic_DNA"/>
</dbReference>
<proteinExistence type="predicted"/>
<comment type="caution">
    <text evidence="1">The sequence shown here is derived from an EMBL/GenBank/DDBJ whole genome shotgun (WGS) entry which is preliminary data.</text>
</comment>
<evidence type="ECO:0000313" key="1">
    <source>
        <dbReference type="EMBL" id="CAG8531070.1"/>
    </source>
</evidence>
<accession>A0ABM8W5M3</accession>
<dbReference type="Proteomes" id="UP000789901">
    <property type="component" value="Unassembled WGS sequence"/>
</dbReference>
<organism evidence="1 2">
    <name type="scientific">Gigaspora margarita</name>
    <dbReference type="NCBI Taxonomy" id="4874"/>
    <lineage>
        <taxon>Eukaryota</taxon>
        <taxon>Fungi</taxon>
        <taxon>Fungi incertae sedis</taxon>
        <taxon>Mucoromycota</taxon>
        <taxon>Glomeromycotina</taxon>
        <taxon>Glomeromycetes</taxon>
        <taxon>Diversisporales</taxon>
        <taxon>Gigasporaceae</taxon>
        <taxon>Gigaspora</taxon>
    </lineage>
</organism>
<name>A0ABM8W5M3_GIGMA</name>
<evidence type="ECO:0000313" key="2">
    <source>
        <dbReference type="Proteomes" id="UP000789901"/>
    </source>
</evidence>
<sequence>KKSNFNLLNLQNTSQSFQEDPQTTTFDLSIYATSLAISISTLLAQPTILSTQSFANLLSNINTNKTFQTS</sequence>
<reference evidence="1 2" key="1">
    <citation type="submission" date="2021-06" db="EMBL/GenBank/DDBJ databases">
        <authorList>
            <person name="Kallberg Y."/>
            <person name="Tangrot J."/>
            <person name="Rosling A."/>
        </authorList>
    </citation>
    <scope>NUCLEOTIDE SEQUENCE [LARGE SCALE GENOMIC DNA]</scope>
    <source>
        <strain evidence="1 2">120-4 pot B 10/14</strain>
    </source>
</reference>
<gene>
    <name evidence="1" type="ORF">GMARGA_LOCUS3623</name>
</gene>
<feature type="non-terminal residue" evidence="1">
    <location>
        <position position="1"/>
    </location>
</feature>
<protein>
    <submittedName>
        <fullName evidence="1">22524_t:CDS:1</fullName>
    </submittedName>
</protein>